<comment type="caution">
    <text evidence="1">The sequence shown here is derived from an EMBL/GenBank/DDBJ whole genome shotgun (WGS) entry which is preliminary data.</text>
</comment>
<evidence type="ECO:0000313" key="1">
    <source>
        <dbReference type="EMBL" id="MPM74677.1"/>
    </source>
</evidence>
<protein>
    <submittedName>
        <fullName evidence="1">Uncharacterized protein</fullName>
    </submittedName>
</protein>
<gene>
    <name evidence="1" type="ORF">SDC9_121666</name>
</gene>
<sequence length="176" mass="19223">MQRAGVGRDLHIVFANIKIFGAHFKAIFHHGIFVMPLCLNDQHALFSKQKRHTATCAKAGTIFIEGVAHTRSRAVAVIGQGFHHHRNAGRAVALVHDDLIVCLVVIARLFDGTVDVVVGHIVGLRFCYNVTQFAVTGGVGTAALTHRHCNFACHFCKNRGLGTICFFFLALDVVPL</sequence>
<proteinExistence type="predicted"/>
<name>A0A645CCK9_9ZZZZ</name>
<dbReference type="EMBL" id="VSSQ01026120">
    <property type="protein sequence ID" value="MPM74677.1"/>
    <property type="molecule type" value="Genomic_DNA"/>
</dbReference>
<organism evidence="1">
    <name type="scientific">bioreactor metagenome</name>
    <dbReference type="NCBI Taxonomy" id="1076179"/>
    <lineage>
        <taxon>unclassified sequences</taxon>
        <taxon>metagenomes</taxon>
        <taxon>ecological metagenomes</taxon>
    </lineage>
</organism>
<dbReference type="AlphaFoldDB" id="A0A645CCK9"/>
<reference evidence="1" key="1">
    <citation type="submission" date="2019-08" db="EMBL/GenBank/DDBJ databases">
        <authorList>
            <person name="Kucharzyk K."/>
            <person name="Murdoch R.W."/>
            <person name="Higgins S."/>
            <person name="Loffler F."/>
        </authorList>
    </citation>
    <scope>NUCLEOTIDE SEQUENCE</scope>
</reference>
<accession>A0A645CCK9</accession>